<dbReference type="EMBL" id="CAJOAX010043695">
    <property type="protein sequence ID" value="CAF4289882.1"/>
    <property type="molecule type" value="Genomic_DNA"/>
</dbReference>
<comment type="caution">
    <text evidence="1">The sequence shown here is derived from an EMBL/GenBank/DDBJ whole genome shotgun (WGS) entry which is preliminary data.</text>
</comment>
<dbReference type="AlphaFoldDB" id="A0A820HAG9"/>
<accession>A0A820HAG9</accession>
<sequence length="76" mass="8823">MAMSISVDDLDKLNAQRIHKIFVTQEDIIRFLRDLKLLPKRPKNIEQCGAHDDHGWYMAKVTRLTDGSSTCKSRYC</sequence>
<organism evidence="1 2">
    <name type="scientific">Rotaria sordida</name>
    <dbReference type="NCBI Taxonomy" id="392033"/>
    <lineage>
        <taxon>Eukaryota</taxon>
        <taxon>Metazoa</taxon>
        <taxon>Spiralia</taxon>
        <taxon>Gnathifera</taxon>
        <taxon>Rotifera</taxon>
        <taxon>Eurotatoria</taxon>
        <taxon>Bdelloidea</taxon>
        <taxon>Philodinida</taxon>
        <taxon>Philodinidae</taxon>
        <taxon>Rotaria</taxon>
    </lineage>
</organism>
<gene>
    <name evidence="1" type="ORF">OTI717_LOCUS41698</name>
</gene>
<dbReference type="Proteomes" id="UP000663823">
    <property type="component" value="Unassembled WGS sequence"/>
</dbReference>
<name>A0A820HAG9_9BILA</name>
<protein>
    <submittedName>
        <fullName evidence="1">Uncharacterized protein</fullName>
    </submittedName>
</protein>
<reference evidence="1" key="1">
    <citation type="submission" date="2021-02" db="EMBL/GenBank/DDBJ databases">
        <authorList>
            <person name="Nowell W R."/>
        </authorList>
    </citation>
    <scope>NUCLEOTIDE SEQUENCE</scope>
</reference>
<proteinExistence type="predicted"/>
<evidence type="ECO:0000313" key="1">
    <source>
        <dbReference type="EMBL" id="CAF4289882.1"/>
    </source>
</evidence>
<evidence type="ECO:0000313" key="2">
    <source>
        <dbReference type="Proteomes" id="UP000663823"/>
    </source>
</evidence>